<dbReference type="EMBL" id="AZAC01000020">
    <property type="protein sequence ID" value="KIX12984.1"/>
    <property type="molecule type" value="Genomic_DNA"/>
</dbReference>
<organism evidence="2 3">
    <name type="scientific">Dethiosulfatarculus sandiegensis</name>
    <dbReference type="NCBI Taxonomy" id="1429043"/>
    <lineage>
        <taxon>Bacteria</taxon>
        <taxon>Pseudomonadati</taxon>
        <taxon>Thermodesulfobacteriota</taxon>
        <taxon>Desulfarculia</taxon>
        <taxon>Desulfarculales</taxon>
        <taxon>Desulfarculaceae</taxon>
        <taxon>Dethiosulfatarculus</taxon>
    </lineage>
</organism>
<name>A0A0D2J4D4_9BACT</name>
<protein>
    <submittedName>
        <fullName evidence="2">Uncharacterized protein</fullName>
    </submittedName>
</protein>
<keyword evidence="1" id="KW-0812">Transmembrane</keyword>
<evidence type="ECO:0000256" key="1">
    <source>
        <dbReference type="SAM" id="Phobius"/>
    </source>
</evidence>
<feature type="transmembrane region" description="Helical" evidence="1">
    <location>
        <begin position="31"/>
        <end position="51"/>
    </location>
</feature>
<keyword evidence="1" id="KW-0472">Membrane</keyword>
<comment type="caution">
    <text evidence="2">The sequence shown here is derived from an EMBL/GenBank/DDBJ whole genome shotgun (WGS) entry which is preliminary data.</text>
</comment>
<dbReference type="AlphaFoldDB" id="A0A0D2J4D4"/>
<feature type="transmembrane region" description="Helical" evidence="1">
    <location>
        <begin position="71"/>
        <end position="93"/>
    </location>
</feature>
<reference evidence="2 3" key="1">
    <citation type="submission" date="2013-11" db="EMBL/GenBank/DDBJ databases">
        <title>Metagenomic analysis of a methanogenic consortium involved in long chain n-alkane degradation.</title>
        <authorList>
            <person name="Davidova I.A."/>
            <person name="Callaghan A.V."/>
            <person name="Wawrik B."/>
            <person name="Pruitt S."/>
            <person name="Marks C."/>
            <person name="Duncan K.E."/>
            <person name="Suflita J.M."/>
        </authorList>
    </citation>
    <scope>NUCLEOTIDE SEQUENCE [LARGE SCALE GENOMIC DNA]</scope>
    <source>
        <strain evidence="2 3">SPR</strain>
    </source>
</reference>
<accession>A0A0D2J4D4</accession>
<dbReference type="Proteomes" id="UP000032233">
    <property type="component" value="Unassembled WGS sequence"/>
</dbReference>
<evidence type="ECO:0000313" key="3">
    <source>
        <dbReference type="Proteomes" id="UP000032233"/>
    </source>
</evidence>
<sequence length="100" mass="12236">MHSFYFLVSVGFKYDYIKIFDKNYNNYVNKFYCFPSLIQFYVFSFDLIFYIGTPNFYVILKNIFINSKYFLNFMLCIIEIYLIVECLTCRYVFIKGVIKK</sequence>
<gene>
    <name evidence="2" type="ORF">X474_16140</name>
</gene>
<dbReference type="InParanoid" id="A0A0D2J4D4"/>
<keyword evidence="3" id="KW-1185">Reference proteome</keyword>
<evidence type="ECO:0000313" key="2">
    <source>
        <dbReference type="EMBL" id="KIX12984.1"/>
    </source>
</evidence>
<keyword evidence="1" id="KW-1133">Transmembrane helix</keyword>
<proteinExistence type="predicted"/>